<evidence type="ECO:0000256" key="1">
    <source>
        <dbReference type="ARBA" id="ARBA00010088"/>
    </source>
</evidence>
<keyword evidence="3" id="KW-0378">Hydrolase</keyword>
<dbReference type="GO" id="GO:0016787">
    <property type="term" value="F:hydrolase activity"/>
    <property type="evidence" value="ECO:0007669"/>
    <property type="project" value="UniProtKB-KW"/>
</dbReference>
<gene>
    <name evidence="6" type="ORF">UFOPK2310_01207</name>
</gene>
<feature type="domain" description="Peptidase S33 tripeptidyl aminopeptidase-like C-terminal" evidence="5">
    <location>
        <begin position="385"/>
        <end position="479"/>
    </location>
</feature>
<organism evidence="6">
    <name type="scientific">freshwater metagenome</name>
    <dbReference type="NCBI Taxonomy" id="449393"/>
    <lineage>
        <taxon>unclassified sequences</taxon>
        <taxon>metagenomes</taxon>
        <taxon>ecological metagenomes</taxon>
    </lineage>
</organism>
<protein>
    <submittedName>
        <fullName evidence="6">Unannotated protein</fullName>
    </submittedName>
</protein>
<keyword evidence="2" id="KW-0732">Signal</keyword>
<dbReference type="PANTHER" id="PTHR43248">
    <property type="entry name" value="2-SUCCINYL-6-HYDROXY-2,4-CYCLOHEXADIENE-1-CARBOXYLATE SYNTHASE"/>
    <property type="match status" value="1"/>
</dbReference>
<dbReference type="SUPFAM" id="SSF53474">
    <property type="entry name" value="alpha/beta-Hydrolases"/>
    <property type="match status" value="1"/>
</dbReference>
<evidence type="ECO:0000313" key="6">
    <source>
        <dbReference type="EMBL" id="CAB4680694.1"/>
    </source>
</evidence>
<dbReference type="InterPro" id="IPR013595">
    <property type="entry name" value="Pept_S33_TAP-like_C"/>
</dbReference>
<reference evidence="6" key="1">
    <citation type="submission" date="2020-05" db="EMBL/GenBank/DDBJ databases">
        <authorList>
            <person name="Chiriac C."/>
            <person name="Salcher M."/>
            <person name="Ghai R."/>
            <person name="Kavagutti S V."/>
        </authorList>
    </citation>
    <scope>NUCLEOTIDE SEQUENCE</scope>
</reference>
<dbReference type="EMBL" id="CAEZWW010000161">
    <property type="protein sequence ID" value="CAB4680694.1"/>
    <property type="molecule type" value="Genomic_DNA"/>
</dbReference>
<evidence type="ECO:0000259" key="4">
    <source>
        <dbReference type="Pfam" id="PF00561"/>
    </source>
</evidence>
<accession>A0A6J6N728</accession>
<proteinExistence type="inferred from homology"/>
<dbReference type="Pfam" id="PF08386">
    <property type="entry name" value="Abhydrolase_4"/>
    <property type="match status" value="1"/>
</dbReference>
<evidence type="ECO:0000259" key="5">
    <source>
        <dbReference type="Pfam" id="PF08386"/>
    </source>
</evidence>
<feature type="domain" description="AB hydrolase-1" evidence="4">
    <location>
        <begin position="82"/>
        <end position="231"/>
    </location>
</feature>
<dbReference type="InterPro" id="IPR029058">
    <property type="entry name" value="AB_hydrolase_fold"/>
</dbReference>
<evidence type="ECO:0000256" key="2">
    <source>
        <dbReference type="ARBA" id="ARBA00022729"/>
    </source>
</evidence>
<dbReference type="AlphaFoldDB" id="A0A6J6N728"/>
<evidence type="ECO:0000256" key="3">
    <source>
        <dbReference type="ARBA" id="ARBA00022801"/>
    </source>
</evidence>
<dbReference type="InterPro" id="IPR000073">
    <property type="entry name" value="AB_hydrolase_1"/>
</dbReference>
<dbReference type="Gene3D" id="3.40.50.1820">
    <property type="entry name" value="alpha/beta hydrolase"/>
    <property type="match status" value="1"/>
</dbReference>
<dbReference type="InterPro" id="IPR051601">
    <property type="entry name" value="Serine_prot/Carboxylest_S33"/>
</dbReference>
<dbReference type="Pfam" id="PF00561">
    <property type="entry name" value="Abhydrolase_1"/>
    <property type="match status" value="1"/>
</dbReference>
<comment type="similarity">
    <text evidence="1">Belongs to the peptidase S33 family.</text>
</comment>
<name>A0A6J6N728_9ZZZZ</name>
<dbReference type="PANTHER" id="PTHR43248:SF29">
    <property type="entry name" value="TRIPEPTIDYL AMINOPEPTIDASE"/>
    <property type="match status" value="1"/>
</dbReference>
<sequence length="486" mass="51864">MPAPGAILAALALIAGLGIVGTPPVQAASALSWQACASADLEGFDCATLVRPLDRAKPGGASVRLAVVRLPATGTAEQRIGTLFMNPGGPGGSGLEAASTGMLLPPEVRASFDFVTWDPRGIGSSTPAIIDCLAPMPARPATGKVNWQRVLDQRIRDLGRINRECYKTNRTVIEHAGTLDNAYDLDALRAAVGDEKLTYWGISYGTMLGSTYAQLFPDRVRALVMDSNVDPQTTLAALSAGGPAPDHSIGFYLETNSLDDSLKQVLAALDKRTIALPDGTRYTRWDLLDVVAPMVTTPSAWPIAKAAIEDSWLAVFSTGPTREAARQRLTAPKLQSPTTDQNAGVFSAILCQDFADRISRLEMRERLNWSVREGPLYGGSLVVDFLAACSGYEAAKPDPVPSPLAYGPDVPGLILNATRDGSTPYQWAVNMARVYRQMRMVTMASGYHALYMFTGSSCVDDIVTQYLISASTPAIDQVCPFPVPAS</sequence>